<dbReference type="SUPFAM" id="SSF54862">
    <property type="entry name" value="4Fe-4S ferredoxins"/>
    <property type="match status" value="1"/>
</dbReference>
<evidence type="ECO:0000313" key="11">
    <source>
        <dbReference type="Proteomes" id="UP000659344"/>
    </source>
</evidence>
<evidence type="ECO:0000256" key="2">
    <source>
        <dbReference type="ARBA" id="ARBA00022448"/>
    </source>
</evidence>
<evidence type="ECO:0000256" key="3">
    <source>
        <dbReference type="ARBA" id="ARBA00022485"/>
    </source>
</evidence>
<feature type="domain" description="4Fe-4S ferredoxin-type" evidence="9">
    <location>
        <begin position="3"/>
        <end position="31"/>
    </location>
</feature>
<evidence type="ECO:0000256" key="4">
    <source>
        <dbReference type="ARBA" id="ARBA00022723"/>
    </source>
</evidence>
<evidence type="ECO:0000259" key="9">
    <source>
        <dbReference type="PROSITE" id="PS51379"/>
    </source>
</evidence>
<dbReference type="Pfam" id="PF13370">
    <property type="entry name" value="Fer4_13"/>
    <property type="match status" value="1"/>
</dbReference>
<organism evidence="10 11">
    <name type="scientific">Paenibacillus segetis</name>
    <dbReference type="NCBI Taxonomy" id="1325360"/>
    <lineage>
        <taxon>Bacteria</taxon>
        <taxon>Bacillati</taxon>
        <taxon>Bacillota</taxon>
        <taxon>Bacilli</taxon>
        <taxon>Bacillales</taxon>
        <taxon>Paenibacillaceae</taxon>
        <taxon>Paenibacillus</taxon>
    </lineage>
</organism>
<gene>
    <name evidence="10" type="ORF">GCM10008013_41970</name>
</gene>
<dbReference type="Gene3D" id="3.30.70.20">
    <property type="match status" value="1"/>
</dbReference>
<evidence type="ECO:0000256" key="6">
    <source>
        <dbReference type="ARBA" id="ARBA00023004"/>
    </source>
</evidence>
<evidence type="ECO:0000256" key="7">
    <source>
        <dbReference type="ARBA" id="ARBA00023014"/>
    </source>
</evidence>
<comment type="caution">
    <text evidence="10">The sequence shown here is derived from an EMBL/GenBank/DDBJ whole genome shotgun (WGS) entry which is preliminary data.</text>
</comment>
<dbReference type="InterPro" id="IPR001080">
    <property type="entry name" value="3Fe4S_ferredoxin"/>
</dbReference>
<proteinExistence type="predicted"/>
<keyword evidence="11" id="KW-1185">Reference proteome</keyword>
<dbReference type="EMBL" id="BMFT01000004">
    <property type="protein sequence ID" value="GGH35597.1"/>
    <property type="molecule type" value="Genomic_DNA"/>
</dbReference>
<dbReference type="Proteomes" id="UP000659344">
    <property type="component" value="Unassembled WGS sequence"/>
</dbReference>
<keyword evidence="4 8" id="KW-0479">Metal-binding</keyword>
<dbReference type="PANTHER" id="PTHR39163">
    <property type="entry name" value="FERREDOXIN"/>
    <property type="match status" value="1"/>
</dbReference>
<reference evidence="11" key="1">
    <citation type="journal article" date="2019" name="Int. J. Syst. Evol. Microbiol.">
        <title>The Global Catalogue of Microorganisms (GCM) 10K type strain sequencing project: providing services to taxonomists for standard genome sequencing and annotation.</title>
        <authorList>
            <consortium name="The Broad Institute Genomics Platform"/>
            <consortium name="The Broad Institute Genome Sequencing Center for Infectious Disease"/>
            <person name="Wu L."/>
            <person name="Ma J."/>
        </authorList>
    </citation>
    <scope>NUCLEOTIDE SEQUENCE [LARGE SCALE GENOMIC DNA]</scope>
    <source>
        <strain evidence="11">CGMCC 1.12769</strain>
    </source>
</reference>
<comment type="function">
    <text evidence="8">Ferredoxins are iron-sulfur proteins that transfer electrons in a wide variety of metabolic reactions.</text>
</comment>
<accession>A0ABQ1YRI0</accession>
<keyword evidence="6 8" id="KW-0408">Iron</keyword>
<dbReference type="RefSeq" id="WP_188541845.1">
    <property type="nucleotide sequence ID" value="NZ_BMFT01000004.1"/>
</dbReference>
<comment type="cofactor">
    <cofactor evidence="1">
        <name>[4Fe-4S] cluster</name>
        <dbReference type="ChEBI" id="CHEBI:49883"/>
    </cofactor>
</comment>
<protein>
    <recommendedName>
        <fullName evidence="8">Ferredoxin</fullName>
    </recommendedName>
</protein>
<keyword evidence="5 8" id="KW-0249">Electron transport</keyword>
<sequence length="77" mass="8349">MGKYVVVKKEDCTSCGSCISVAPDIFDLDYDMLAEVIYEGDSNRGITSIADDLIDELEEAMDSCPSECIFLAAVPFA</sequence>
<keyword evidence="3" id="KW-0004">4Fe-4S</keyword>
<dbReference type="InterPro" id="IPR052395">
    <property type="entry name" value="ET_Ferredoxin"/>
</dbReference>
<dbReference type="PROSITE" id="PS51379">
    <property type="entry name" value="4FE4S_FER_2"/>
    <property type="match status" value="1"/>
</dbReference>
<dbReference type="PANTHER" id="PTHR39163:SF1">
    <property type="entry name" value="FERREDOXIN"/>
    <property type="match status" value="1"/>
</dbReference>
<evidence type="ECO:0000256" key="8">
    <source>
        <dbReference type="RuleBase" id="RU368020"/>
    </source>
</evidence>
<evidence type="ECO:0000256" key="1">
    <source>
        <dbReference type="ARBA" id="ARBA00001966"/>
    </source>
</evidence>
<name>A0ABQ1YRI0_9BACL</name>
<dbReference type="InterPro" id="IPR017896">
    <property type="entry name" value="4Fe4S_Fe-S-bd"/>
</dbReference>
<evidence type="ECO:0000313" key="10">
    <source>
        <dbReference type="EMBL" id="GGH35597.1"/>
    </source>
</evidence>
<keyword evidence="7 8" id="KW-0411">Iron-sulfur</keyword>
<evidence type="ECO:0000256" key="5">
    <source>
        <dbReference type="ARBA" id="ARBA00022982"/>
    </source>
</evidence>
<dbReference type="PRINTS" id="PR00352">
    <property type="entry name" value="3FE4SFRDOXIN"/>
</dbReference>
<keyword evidence="2 8" id="KW-0813">Transport</keyword>